<dbReference type="PANTHER" id="PTHR21666:SF263">
    <property type="entry name" value="MUREIN HYDROLASE ACTIVATOR NLPD"/>
    <property type="match status" value="1"/>
</dbReference>
<name>A0ABV4TXE1_9GAMM</name>
<sequence length="262" mass="28094">MASRSSRFFLFLSVAAPLALTGCGAPPPLYAPRYHGPTPPYYYVRRGDTLYSIGRRFGVDHRKIARWNDIENPSSLELSQRLRLIPPDGQSGDGGGDTGGRRGRDGGGSGTDSQDVTTKEMPKVEKVAVQGQAEAGGPGGWLWPVSGRIIRSYDPEGRSRSNGIDIAAPSGAEVRAAAPGQVVYAGDGLRGYGNLVIIRHGGGFLTTYAYNRENLVAEDDTVDAGQPVARVGKTGAAKQHSLHFEVRRRTDPIDPLQVLPDR</sequence>
<dbReference type="InterPro" id="IPR018392">
    <property type="entry name" value="LysM"/>
</dbReference>
<dbReference type="PROSITE" id="PS51782">
    <property type="entry name" value="LYSM"/>
    <property type="match status" value="1"/>
</dbReference>
<dbReference type="Proteomes" id="UP001575181">
    <property type="component" value="Unassembled WGS sequence"/>
</dbReference>
<comment type="similarity">
    <text evidence="1">Belongs to the E.coli NlpD/Haemophilus LppB family.</text>
</comment>
<dbReference type="PROSITE" id="PS51257">
    <property type="entry name" value="PROKAR_LIPOPROTEIN"/>
    <property type="match status" value="1"/>
</dbReference>
<dbReference type="InterPro" id="IPR016047">
    <property type="entry name" value="M23ase_b-sheet_dom"/>
</dbReference>
<feature type="region of interest" description="Disordered" evidence="2">
    <location>
        <begin position="84"/>
        <end position="121"/>
    </location>
</feature>
<evidence type="ECO:0000313" key="5">
    <source>
        <dbReference type="Proteomes" id="UP001575181"/>
    </source>
</evidence>
<keyword evidence="5" id="KW-1185">Reference proteome</keyword>
<accession>A0ABV4TXE1</accession>
<dbReference type="InterPro" id="IPR036779">
    <property type="entry name" value="LysM_dom_sf"/>
</dbReference>
<organism evidence="4 5">
    <name type="scientific">Thiohalorhabdus methylotrophus</name>
    <dbReference type="NCBI Taxonomy" id="3242694"/>
    <lineage>
        <taxon>Bacteria</taxon>
        <taxon>Pseudomonadati</taxon>
        <taxon>Pseudomonadota</taxon>
        <taxon>Gammaproteobacteria</taxon>
        <taxon>Thiohalorhabdales</taxon>
        <taxon>Thiohalorhabdaceae</taxon>
        <taxon>Thiohalorhabdus</taxon>
    </lineage>
</organism>
<evidence type="ECO:0000259" key="3">
    <source>
        <dbReference type="PROSITE" id="PS51782"/>
    </source>
</evidence>
<comment type="caution">
    <text evidence="4">The sequence shown here is derived from an EMBL/GenBank/DDBJ whole genome shotgun (WGS) entry which is preliminary data.</text>
</comment>
<dbReference type="PANTHER" id="PTHR21666">
    <property type="entry name" value="PEPTIDASE-RELATED"/>
    <property type="match status" value="1"/>
</dbReference>
<proteinExistence type="inferred from homology"/>
<dbReference type="RefSeq" id="WP_373656416.1">
    <property type="nucleotide sequence ID" value="NZ_JBGUAW010000008.1"/>
</dbReference>
<evidence type="ECO:0000256" key="2">
    <source>
        <dbReference type="SAM" id="MobiDB-lite"/>
    </source>
</evidence>
<dbReference type="CDD" id="cd12797">
    <property type="entry name" value="M23_peptidase"/>
    <property type="match status" value="1"/>
</dbReference>
<dbReference type="SUPFAM" id="SSF51261">
    <property type="entry name" value="Duplicated hybrid motif"/>
    <property type="match status" value="1"/>
</dbReference>
<dbReference type="CDD" id="cd00118">
    <property type="entry name" value="LysM"/>
    <property type="match status" value="1"/>
</dbReference>
<feature type="domain" description="LysM" evidence="3">
    <location>
        <begin position="40"/>
        <end position="84"/>
    </location>
</feature>
<gene>
    <name evidence="4" type="ORF">ACERLL_12440</name>
</gene>
<dbReference type="Gene3D" id="3.10.350.10">
    <property type="entry name" value="LysM domain"/>
    <property type="match status" value="1"/>
</dbReference>
<dbReference type="SUPFAM" id="SSF54106">
    <property type="entry name" value="LysM domain"/>
    <property type="match status" value="1"/>
</dbReference>
<evidence type="ECO:0000313" key="4">
    <source>
        <dbReference type="EMBL" id="MFA9461632.1"/>
    </source>
</evidence>
<reference evidence="4 5" key="1">
    <citation type="submission" date="2024-08" db="EMBL/GenBank/DDBJ databases">
        <title>Whole-genome sequencing of halo(alkali)philic microorganisms from hypersaline lakes.</title>
        <authorList>
            <person name="Sorokin D.Y."/>
            <person name="Merkel A.Y."/>
            <person name="Messina E."/>
            <person name="Yakimov M."/>
        </authorList>
    </citation>
    <scope>NUCLEOTIDE SEQUENCE [LARGE SCALE GENOMIC DNA]</scope>
    <source>
        <strain evidence="4 5">Cl-TMA</strain>
    </source>
</reference>
<dbReference type="SMART" id="SM00257">
    <property type="entry name" value="LysM"/>
    <property type="match status" value="1"/>
</dbReference>
<dbReference type="InterPro" id="IPR011055">
    <property type="entry name" value="Dup_hybrid_motif"/>
</dbReference>
<evidence type="ECO:0000256" key="1">
    <source>
        <dbReference type="ARBA" id="ARBA00038420"/>
    </source>
</evidence>
<dbReference type="EMBL" id="JBGUAW010000008">
    <property type="protein sequence ID" value="MFA9461632.1"/>
    <property type="molecule type" value="Genomic_DNA"/>
</dbReference>
<dbReference type="Pfam" id="PF01551">
    <property type="entry name" value="Peptidase_M23"/>
    <property type="match status" value="1"/>
</dbReference>
<dbReference type="Pfam" id="PF01476">
    <property type="entry name" value="LysM"/>
    <property type="match status" value="1"/>
</dbReference>
<dbReference type="Gene3D" id="2.70.70.10">
    <property type="entry name" value="Glucose Permease (Domain IIA)"/>
    <property type="match status" value="1"/>
</dbReference>
<dbReference type="InterPro" id="IPR050570">
    <property type="entry name" value="Cell_wall_metabolism_enzyme"/>
</dbReference>
<protein>
    <submittedName>
        <fullName evidence="4">Peptidoglycan DD-metalloendopeptidase family protein</fullName>
    </submittedName>
</protein>